<protein>
    <recommendedName>
        <fullName evidence="3">DUF6533 domain-containing protein</fullName>
    </recommendedName>
</protein>
<proteinExistence type="predicted"/>
<sequence>MDPSESQLVQVLQAIRTGGYVGYSLLCLVAYEYIITFGQEVAVVWRRKLSVVSVLLLGTRWLMVVNPLIGNFSGPTICRPLYTLTVILWAIITLMISLFPALRIYALWRTSWVRYIFPALILLLGTVAIGTNIFGLTRSVVSYDPALDTCVQSTVFSPSLGKTYANAPPITLPPLTPSPQTYRLVLYLTRLTTIGADVLVLVLTWIRSFTLFREARRISGASSVTVVLLRDGTIYFGAVLIINILQLLTFTAAAGLSTATYAVPFLESLPPLLMQRCMLNLRTLHNAGGDASEAPLPSRLSLAFRAPTLLGDAGGELDYGYGLYSDLPGLSQDELHDFDISDPGSSLSSEGSALKSRALHAEESTGGTVPQRSPRSSLRFAIESGGLAVSSDSAPHDVVWEWDP</sequence>
<dbReference type="Proteomes" id="UP000703269">
    <property type="component" value="Unassembled WGS sequence"/>
</dbReference>
<dbReference type="InterPro" id="IPR045340">
    <property type="entry name" value="DUF6533"/>
</dbReference>
<evidence type="ECO:0000259" key="3">
    <source>
        <dbReference type="Pfam" id="PF20151"/>
    </source>
</evidence>
<dbReference type="Pfam" id="PF20151">
    <property type="entry name" value="DUF6533"/>
    <property type="match status" value="1"/>
</dbReference>
<dbReference type="EMBL" id="BPQB01000058">
    <property type="protein sequence ID" value="GJE96341.1"/>
    <property type="molecule type" value="Genomic_DNA"/>
</dbReference>
<keyword evidence="2" id="KW-0812">Transmembrane</keyword>
<feature type="region of interest" description="Disordered" evidence="1">
    <location>
        <begin position="341"/>
        <end position="376"/>
    </location>
</feature>
<name>A0A9P3LIA5_9APHY</name>
<feature type="transmembrane region" description="Helical" evidence="2">
    <location>
        <begin position="112"/>
        <end position="134"/>
    </location>
</feature>
<keyword evidence="5" id="KW-1185">Reference proteome</keyword>
<organism evidence="4 5">
    <name type="scientific">Phanerochaete sordida</name>
    <dbReference type="NCBI Taxonomy" id="48140"/>
    <lineage>
        <taxon>Eukaryota</taxon>
        <taxon>Fungi</taxon>
        <taxon>Dikarya</taxon>
        <taxon>Basidiomycota</taxon>
        <taxon>Agaricomycotina</taxon>
        <taxon>Agaricomycetes</taxon>
        <taxon>Polyporales</taxon>
        <taxon>Phanerochaetaceae</taxon>
        <taxon>Phanerochaete</taxon>
    </lineage>
</organism>
<reference evidence="4 5" key="1">
    <citation type="submission" date="2021-08" db="EMBL/GenBank/DDBJ databases">
        <title>Draft Genome Sequence of Phanerochaete sordida strain YK-624.</title>
        <authorList>
            <person name="Mori T."/>
            <person name="Dohra H."/>
            <person name="Suzuki T."/>
            <person name="Kawagishi H."/>
            <person name="Hirai H."/>
        </authorList>
    </citation>
    <scope>NUCLEOTIDE SEQUENCE [LARGE SCALE GENOMIC DNA]</scope>
    <source>
        <strain evidence="4 5">YK-624</strain>
    </source>
</reference>
<feature type="domain" description="DUF6533" evidence="3">
    <location>
        <begin position="20"/>
        <end position="64"/>
    </location>
</feature>
<keyword evidence="2" id="KW-0472">Membrane</keyword>
<feature type="transmembrane region" description="Helical" evidence="2">
    <location>
        <begin position="20"/>
        <end position="37"/>
    </location>
</feature>
<feature type="transmembrane region" description="Helical" evidence="2">
    <location>
        <begin position="49"/>
        <end position="69"/>
    </location>
</feature>
<feature type="transmembrane region" description="Helical" evidence="2">
    <location>
        <begin position="81"/>
        <end position="105"/>
    </location>
</feature>
<keyword evidence="2" id="KW-1133">Transmembrane helix</keyword>
<comment type="caution">
    <text evidence="4">The sequence shown here is derived from an EMBL/GenBank/DDBJ whole genome shotgun (WGS) entry which is preliminary data.</text>
</comment>
<evidence type="ECO:0000256" key="2">
    <source>
        <dbReference type="SAM" id="Phobius"/>
    </source>
</evidence>
<gene>
    <name evidence="4" type="ORF">PsYK624_125350</name>
</gene>
<dbReference type="AlphaFoldDB" id="A0A9P3LIA5"/>
<accession>A0A9P3LIA5</accession>
<feature type="compositionally biased region" description="Low complexity" evidence="1">
    <location>
        <begin position="341"/>
        <end position="356"/>
    </location>
</feature>
<evidence type="ECO:0000313" key="4">
    <source>
        <dbReference type="EMBL" id="GJE96341.1"/>
    </source>
</evidence>
<feature type="compositionally biased region" description="Polar residues" evidence="1">
    <location>
        <begin position="365"/>
        <end position="376"/>
    </location>
</feature>
<feature type="transmembrane region" description="Helical" evidence="2">
    <location>
        <begin position="244"/>
        <end position="266"/>
    </location>
</feature>
<evidence type="ECO:0000313" key="5">
    <source>
        <dbReference type="Proteomes" id="UP000703269"/>
    </source>
</evidence>
<evidence type="ECO:0000256" key="1">
    <source>
        <dbReference type="SAM" id="MobiDB-lite"/>
    </source>
</evidence>
<feature type="transmembrane region" description="Helical" evidence="2">
    <location>
        <begin position="184"/>
        <end position="206"/>
    </location>
</feature>
<dbReference type="OrthoDB" id="2745134at2759"/>